<comment type="caution">
    <text evidence="2">The sequence shown here is derived from an EMBL/GenBank/DDBJ whole genome shotgun (WGS) entry which is preliminary data.</text>
</comment>
<keyword evidence="2" id="KW-0378">Hydrolase</keyword>
<protein>
    <submittedName>
        <fullName evidence="2">Uma2 family endonuclease</fullName>
    </submittedName>
</protein>
<dbReference type="InterPro" id="IPR011335">
    <property type="entry name" value="Restrct_endonuc-II-like"/>
</dbReference>
<accession>A0A443IJB9</accession>
<name>A0A443IJB9_9BACI</name>
<dbReference type="Pfam" id="PF05685">
    <property type="entry name" value="Uma2"/>
    <property type="match status" value="1"/>
</dbReference>
<reference evidence="2" key="1">
    <citation type="submission" date="2018-12" db="EMBL/GenBank/DDBJ databases">
        <authorList>
            <person name="Sun L."/>
            <person name="Chen Z."/>
        </authorList>
    </citation>
    <scope>NUCLEOTIDE SEQUENCE [LARGE SCALE GENOMIC DNA]</scope>
    <source>
        <strain evidence="2">DSM 16012</strain>
    </source>
</reference>
<evidence type="ECO:0000313" key="2">
    <source>
        <dbReference type="EMBL" id="RWR04385.1"/>
    </source>
</evidence>
<proteinExistence type="predicted"/>
<dbReference type="RefSeq" id="WP_120075847.1">
    <property type="nucleotide sequence ID" value="NZ_CP126113.1"/>
</dbReference>
<dbReference type="EMBL" id="QYTU02000062">
    <property type="protein sequence ID" value="RWR04385.1"/>
    <property type="molecule type" value="Genomic_DNA"/>
</dbReference>
<dbReference type="GO" id="GO:0004519">
    <property type="term" value="F:endonuclease activity"/>
    <property type="evidence" value="ECO:0007669"/>
    <property type="project" value="UniProtKB-KW"/>
</dbReference>
<dbReference type="InterPro" id="IPR012296">
    <property type="entry name" value="Nuclease_put_TT1808"/>
</dbReference>
<dbReference type="AlphaFoldDB" id="A0A443IJB9"/>
<dbReference type="Gene3D" id="3.90.1570.10">
    <property type="entry name" value="tt1808, chain A"/>
    <property type="match status" value="1"/>
</dbReference>
<sequence length="199" mass="22780">MSDKEKKGASGHDLLKESNLTYEDYASIDDGHRYELVNGQLELMSPGPSVTHQMLSFEMQKVIARSCESEYLILYAPFDVILASNEVRQPDLILVHRQRMNIIKKHGVEGAPDLVIEILSPSTIKRDKMDKLKTYAIYQIPEYWIVEPRTGILEAYVLQGKQYEIANIFQEDELVTSPNIPCLSFTMEEIMSKIPNLED</sequence>
<organism evidence="2 3">
    <name type="scientific">Siminovitchia fortis</name>
    <dbReference type="NCBI Taxonomy" id="254758"/>
    <lineage>
        <taxon>Bacteria</taxon>
        <taxon>Bacillati</taxon>
        <taxon>Bacillota</taxon>
        <taxon>Bacilli</taxon>
        <taxon>Bacillales</taxon>
        <taxon>Bacillaceae</taxon>
        <taxon>Siminovitchia</taxon>
    </lineage>
</organism>
<evidence type="ECO:0000259" key="1">
    <source>
        <dbReference type="Pfam" id="PF05685"/>
    </source>
</evidence>
<dbReference type="InterPro" id="IPR008538">
    <property type="entry name" value="Uma2"/>
</dbReference>
<dbReference type="CDD" id="cd06260">
    <property type="entry name" value="DUF820-like"/>
    <property type="match status" value="1"/>
</dbReference>
<gene>
    <name evidence="2" type="ORF">D4N35_017075</name>
</gene>
<evidence type="ECO:0000313" key="3">
    <source>
        <dbReference type="Proteomes" id="UP000273811"/>
    </source>
</evidence>
<dbReference type="PANTHER" id="PTHR34107:SF4">
    <property type="entry name" value="SLL1222 PROTEIN"/>
    <property type="match status" value="1"/>
</dbReference>
<keyword evidence="2" id="KW-0540">Nuclease</keyword>
<feature type="domain" description="Putative restriction endonuclease" evidence="1">
    <location>
        <begin position="23"/>
        <end position="186"/>
    </location>
</feature>
<keyword evidence="3" id="KW-1185">Reference proteome</keyword>
<keyword evidence="2" id="KW-0255">Endonuclease</keyword>
<dbReference type="SUPFAM" id="SSF52980">
    <property type="entry name" value="Restriction endonuclease-like"/>
    <property type="match status" value="1"/>
</dbReference>
<dbReference type="PANTHER" id="PTHR34107">
    <property type="entry name" value="SLL0198 PROTEIN-RELATED"/>
    <property type="match status" value="1"/>
</dbReference>
<dbReference type="OrthoDB" id="9808428at2"/>
<dbReference type="Proteomes" id="UP000273811">
    <property type="component" value="Unassembled WGS sequence"/>
</dbReference>